<dbReference type="PANTHER" id="PTHR22911:SF103">
    <property type="entry name" value="BLR2811 PROTEIN"/>
    <property type="match status" value="1"/>
</dbReference>
<feature type="transmembrane region" description="Helical" evidence="1">
    <location>
        <begin position="245"/>
        <end position="261"/>
    </location>
</feature>
<dbReference type="InterPro" id="IPR037185">
    <property type="entry name" value="EmrE-like"/>
</dbReference>
<feature type="transmembrane region" description="Helical" evidence="1">
    <location>
        <begin position="76"/>
        <end position="96"/>
    </location>
</feature>
<dbReference type="Gene3D" id="1.10.3730.20">
    <property type="match status" value="1"/>
</dbReference>
<evidence type="ECO:0000256" key="1">
    <source>
        <dbReference type="SAM" id="Phobius"/>
    </source>
</evidence>
<keyword evidence="1" id="KW-0472">Membrane</keyword>
<dbReference type="PANTHER" id="PTHR22911">
    <property type="entry name" value="ACYL-MALONYL CONDENSING ENZYME-RELATED"/>
    <property type="match status" value="1"/>
</dbReference>
<feature type="domain" description="EamA" evidence="2">
    <location>
        <begin position="154"/>
        <end position="281"/>
    </location>
</feature>
<feature type="transmembrane region" description="Helical" evidence="1">
    <location>
        <begin position="154"/>
        <end position="171"/>
    </location>
</feature>
<dbReference type="RefSeq" id="WP_377835651.1">
    <property type="nucleotide sequence ID" value="NZ_JBHRSK010000028.1"/>
</dbReference>
<feature type="transmembrane region" description="Helical" evidence="1">
    <location>
        <begin position="267"/>
        <end position="285"/>
    </location>
</feature>
<feature type="transmembrane region" description="Helical" evidence="1">
    <location>
        <begin position="211"/>
        <end position="233"/>
    </location>
</feature>
<dbReference type="SUPFAM" id="SSF103481">
    <property type="entry name" value="Multidrug resistance efflux transporter EmrE"/>
    <property type="match status" value="2"/>
</dbReference>
<feature type="transmembrane region" description="Helical" evidence="1">
    <location>
        <begin position="102"/>
        <end position="121"/>
    </location>
</feature>
<sequence length="306" mass="32350">MRVPAIGDNARGALYMNVAMAAFTFNDACMKAVTETLPIFQAALLRGAVTVAGLAAVARVMGGLRLRFGARESRLIGLRCVAEVTATIAFLTALAHMPLANLTAIMQSLPLAVTLAAALVLGEPVGWRRMAAIGLGFLGVLLIVRPGTAGFDHWSLLGLVAVAAVVLRDLVTRRLPASVPSVSVSFYSALGVTVLAALVSPFETWLRPTPAQIALLIAAAGFIIVGYLFVVMVMRVGDVGTVAPFRYTALLWAIVLGWLVFGQFPDPATLAGSAIVIATGLFTLYRERRRRRLAAAAQGPTSLRLR</sequence>
<evidence type="ECO:0000313" key="4">
    <source>
        <dbReference type="Proteomes" id="UP001595443"/>
    </source>
</evidence>
<keyword evidence="1" id="KW-0812">Transmembrane</keyword>
<feature type="transmembrane region" description="Helical" evidence="1">
    <location>
        <begin position="12"/>
        <end position="33"/>
    </location>
</feature>
<keyword evidence="4" id="KW-1185">Reference proteome</keyword>
<keyword evidence="1" id="KW-1133">Transmembrane helix</keyword>
<feature type="transmembrane region" description="Helical" evidence="1">
    <location>
        <begin position="130"/>
        <end position="148"/>
    </location>
</feature>
<dbReference type="InterPro" id="IPR000620">
    <property type="entry name" value="EamA_dom"/>
</dbReference>
<comment type="caution">
    <text evidence="3">The sequence shown here is derived from an EMBL/GenBank/DDBJ whole genome shotgun (WGS) entry which is preliminary data.</text>
</comment>
<accession>A0ABV7ANQ4</accession>
<dbReference type="Pfam" id="PF00892">
    <property type="entry name" value="EamA"/>
    <property type="match status" value="2"/>
</dbReference>
<name>A0ABV7ANQ4_9RHOB</name>
<protein>
    <submittedName>
        <fullName evidence="3">DMT family transporter</fullName>
    </submittedName>
</protein>
<feature type="domain" description="EamA" evidence="2">
    <location>
        <begin position="11"/>
        <end position="144"/>
    </location>
</feature>
<organism evidence="3 4">
    <name type="scientific">Acidimangrovimonas pyrenivorans</name>
    <dbReference type="NCBI Taxonomy" id="2030798"/>
    <lineage>
        <taxon>Bacteria</taxon>
        <taxon>Pseudomonadati</taxon>
        <taxon>Pseudomonadota</taxon>
        <taxon>Alphaproteobacteria</taxon>
        <taxon>Rhodobacterales</taxon>
        <taxon>Paracoccaceae</taxon>
        <taxon>Acidimangrovimonas</taxon>
    </lineage>
</organism>
<feature type="transmembrane region" description="Helical" evidence="1">
    <location>
        <begin position="39"/>
        <end position="64"/>
    </location>
</feature>
<dbReference type="EMBL" id="JBHRSK010000028">
    <property type="protein sequence ID" value="MFC2970566.1"/>
    <property type="molecule type" value="Genomic_DNA"/>
</dbReference>
<dbReference type="Proteomes" id="UP001595443">
    <property type="component" value="Unassembled WGS sequence"/>
</dbReference>
<gene>
    <name evidence="3" type="ORF">ACFOES_20910</name>
</gene>
<reference evidence="4" key="1">
    <citation type="journal article" date="2019" name="Int. J. Syst. Evol. Microbiol.">
        <title>The Global Catalogue of Microorganisms (GCM) 10K type strain sequencing project: providing services to taxonomists for standard genome sequencing and annotation.</title>
        <authorList>
            <consortium name="The Broad Institute Genomics Platform"/>
            <consortium name="The Broad Institute Genome Sequencing Center for Infectious Disease"/>
            <person name="Wu L."/>
            <person name="Ma J."/>
        </authorList>
    </citation>
    <scope>NUCLEOTIDE SEQUENCE [LARGE SCALE GENOMIC DNA]</scope>
    <source>
        <strain evidence="4">KCTC 62192</strain>
    </source>
</reference>
<evidence type="ECO:0000259" key="2">
    <source>
        <dbReference type="Pfam" id="PF00892"/>
    </source>
</evidence>
<feature type="transmembrane region" description="Helical" evidence="1">
    <location>
        <begin position="178"/>
        <end position="199"/>
    </location>
</feature>
<proteinExistence type="predicted"/>
<evidence type="ECO:0000313" key="3">
    <source>
        <dbReference type="EMBL" id="MFC2970566.1"/>
    </source>
</evidence>